<name>A0ABQ5QP25_9ACTN</name>
<dbReference type="NCBIfam" id="NF033521">
    <property type="entry name" value="lasso_leader_L3"/>
    <property type="match status" value="1"/>
</dbReference>
<accession>A0ABQ5QP25</accession>
<dbReference type="Proteomes" id="UP001144280">
    <property type="component" value="Unassembled WGS sequence"/>
</dbReference>
<protein>
    <submittedName>
        <fullName evidence="2">Uncharacterized protein</fullName>
    </submittedName>
</protein>
<dbReference type="Pfam" id="PF19397">
    <property type="entry name" value="DUF5972"/>
    <property type="match status" value="1"/>
</dbReference>
<reference evidence="2" key="1">
    <citation type="submission" date="2022-12" db="EMBL/GenBank/DDBJ databases">
        <title>New Phytohabitans aurantiacus sp. RD004123 nov., an actinomycete isolated from soil.</title>
        <authorList>
            <person name="Triningsih D.W."/>
            <person name="Harunari E."/>
            <person name="Igarashi Y."/>
        </authorList>
    </citation>
    <scope>NUCLEOTIDE SEQUENCE</scope>
    <source>
        <strain evidence="2">RD004123</strain>
    </source>
</reference>
<evidence type="ECO:0000313" key="3">
    <source>
        <dbReference type="Proteomes" id="UP001144280"/>
    </source>
</evidence>
<sequence length="56" mass="6694">MVDPRRIRFRLINHCWEEHKMRKYERPTLTKQGDFRTETGIGNRGPKDLLGGKQLL</sequence>
<keyword evidence="3" id="KW-1185">Reference proteome</keyword>
<dbReference type="InterPro" id="IPR046015">
    <property type="entry name" value="DUF5972"/>
</dbReference>
<evidence type="ECO:0000256" key="1">
    <source>
        <dbReference type="SAM" id="MobiDB-lite"/>
    </source>
</evidence>
<comment type="caution">
    <text evidence="2">The sequence shown here is derived from an EMBL/GenBank/DDBJ whole genome shotgun (WGS) entry which is preliminary data.</text>
</comment>
<feature type="region of interest" description="Disordered" evidence="1">
    <location>
        <begin position="27"/>
        <end position="56"/>
    </location>
</feature>
<feature type="compositionally biased region" description="Basic and acidic residues" evidence="1">
    <location>
        <begin position="27"/>
        <end position="37"/>
    </location>
</feature>
<proteinExistence type="predicted"/>
<gene>
    <name evidence="2" type="ORF">Pa4123_09940</name>
</gene>
<dbReference type="EMBL" id="BSDI01000004">
    <property type="protein sequence ID" value="GLH95722.1"/>
    <property type="molecule type" value="Genomic_DNA"/>
</dbReference>
<organism evidence="2 3">
    <name type="scientific">Phytohabitans aurantiacus</name>
    <dbReference type="NCBI Taxonomy" id="3016789"/>
    <lineage>
        <taxon>Bacteria</taxon>
        <taxon>Bacillati</taxon>
        <taxon>Actinomycetota</taxon>
        <taxon>Actinomycetes</taxon>
        <taxon>Micromonosporales</taxon>
        <taxon>Micromonosporaceae</taxon>
    </lineage>
</organism>
<evidence type="ECO:0000313" key="2">
    <source>
        <dbReference type="EMBL" id="GLH95722.1"/>
    </source>
</evidence>